<organism evidence="1">
    <name type="scientific">uncultured marine virus</name>
    <dbReference type="NCBI Taxonomy" id="186617"/>
    <lineage>
        <taxon>Viruses</taxon>
        <taxon>environmental samples</taxon>
    </lineage>
</organism>
<protein>
    <submittedName>
        <fullName evidence="1">Uncharacterized protein</fullName>
    </submittedName>
</protein>
<accession>A0A0F7LB11</accession>
<evidence type="ECO:0000313" key="1">
    <source>
        <dbReference type="EMBL" id="AKH48366.1"/>
    </source>
</evidence>
<dbReference type="EMBL" id="KR029603">
    <property type="protein sequence ID" value="AKH48366.1"/>
    <property type="molecule type" value="Genomic_DNA"/>
</dbReference>
<name>A0A0F7LB11_9VIRU</name>
<reference evidence="1" key="1">
    <citation type="journal article" date="2015" name="Front. Microbiol.">
        <title>Combining genomic sequencing methods to explore viral diversity and reveal potential virus-host interactions.</title>
        <authorList>
            <person name="Chow C.E."/>
            <person name="Winget D.M."/>
            <person name="White R.A.III."/>
            <person name="Hallam S.J."/>
            <person name="Suttle C.A."/>
        </authorList>
    </citation>
    <scope>NUCLEOTIDE SEQUENCE</scope>
    <source>
        <strain evidence="1">Oxic1_8</strain>
    </source>
</reference>
<proteinExistence type="predicted"/>
<reference evidence="1" key="2">
    <citation type="submission" date="2015-03" db="EMBL/GenBank/DDBJ databases">
        <authorList>
            <person name="Chow C.-E.T."/>
            <person name="Winget D.M."/>
            <person name="White R.A.III."/>
            <person name="Hallam S.J."/>
            <person name="Suttle C.A."/>
        </authorList>
    </citation>
    <scope>NUCLEOTIDE SEQUENCE</scope>
    <source>
        <strain evidence="1">Oxic1_8</strain>
    </source>
</reference>
<sequence length="73" mass="7773">MPKRSRRAFAKLIAAVPEVSPVVSPMPCVSVETSEPAPAGEKPNSDRFERTGATFSISGVSSRTFDCPATCCR</sequence>